<dbReference type="Proteomes" id="UP000248168">
    <property type="component" value="Unassembled WGS sequence"/>
</dbReference>
<protein>
    <submittedName>
        <fullName evidence="2">Uncharacterized protein</fullName>
    </submittedName>
</protein>
<dbReference type="InParanoid" id="A0A330LBG0"/>
<dbReference type="AlphaFoldDB" id="A0A330LBG0"/>
<keyword evidence="3" id="KW-1185">Reference proteome</keyword>
<accession>A0A330LBG0</accession>
<name>A0A330LBG0_9BACT</name>
<gene>
    <name evidence="2" type="ORF">NITLEN_80048</name>
</gene>
<evidence type="ECO:0000313" key="2">
    <source>
        <dbReference type="EMBL" id="SPP66624.1"/>
    </source>
</evidence>
<organism evidence="2 3">
    <name type="scientific">Nitrospira lenta</name>
    <dbReference type="NCBI Taxonomy" id="1436998"/>
    <lineage>
        <taxon>Bacteria</taxon>
        <taxon>Pseudomonadati</taxon>
        <taxon>Nitrospirota</taxon>
        <taxon>Nitrospiria</taxon>
        <taxon>Nitrospirales</taxon>
        <taxon>Nitrospiraceae</taxon>
        <taxon>Nitrospira</taxon>
    </lineage>
</organism>
<proteinExistence type="predicted"/>
<evidence type="ECO:0000256" key="1">
    <source>
        <dbReference type="SAM" id="MobiDB-lite"/>
    </source>
</evidence>
<dbReference type="EMBL" id="OUNR01000021">
    <property type="protein sequence ID" value="SPP66624.1"/>
    <property type="molecule type" value="Genomic_DNA"/>
</dbReference>
<reference evidence="3" key="1">
    <citation type="submission" date="2018-04" db="EMBL/GenBank/DDBJ databases">
        <authorList>
            <person name="Lucker S."/>
            <person name="Sakoula D."/>
        </authorList>
    </citation>
    <scope>NUCLEOTIDE SEQUENCE [LARGE SCALE GENOMIC DNA]</scope>
</reference>
<feature type="compositionally biased region" description="Polar residues" evidence="1">
    <location>
        <begin position="46"/>
        <end position="56"/>
    </location>
</feature>
<feature type="region of interest" description="Disordered" evidence="1">
    <location>
        <begin position="23"/>
        <end position="56"/>
    </location>
</feature>
<sequence>MPNGPKRLRQDGDSPPELVRLRRIEPVPQSPLPFASPFAVPDFQSRLPQPQRSQLHTPPVGVRLFQRQLGAQPDQSAKTSRQLPMQLVRNQLQALHILHISHGISHDNSPSPHHVTMEHELTRAIPTSPSHRSDHPDETRQNQSSALYPILKLLWPSLSPLFSRPQLQNIYPPATCL</sequence>
<evidence type="ECO:0000313" key="3">
    <source>
        <dbReference type="Proteomes" id="UP000248168"/>
    </source>
</evidence>